<dbReference type="RefSeq" id="WP_116553327.1">
    <property type="nucleotide sequence ID" value="NZ_QCZG01000003.1"/>
</dbReference>
<dbReference type="Pfam" id="PF02036">
    <property type="entry name" value="SCP2"/>
    <property type="match status" value="1"/>
</dbReference>
<keyword evidence="3" id="KW-1185">Reference proteome</keyword>
<dbReference type="GO" id="GO:0005829">
    <property type="term" value="C:cytosol"/>
    <property type="evidence" value="ECO:0007669"/>
    <property type="project" value="TreeGrafter"/>
</dbReference>
<proteinExistence type="predicted"/>
<name>A0A2U1K672_9BACI</name>
<dbReference type="EMBL" id="QCZG01000003">
    <property type="protein sequence ID" value="PWA13041.1"/>
    <property type="molecule type" value="Genomic_DNA"/>
</dbReference>
<evidence type="ECO:0000313" key="2">
    <source>
        <dbReference type="EMBL" id="PWA13041.1"/>
    </source>
</evidence>
<accession>A0A2U1K672</accession>
<dbReference type="PANTHER" id="PTHR10094">
    <property type="entry name" value="STEROL CARRIER PROTEIN 2 SCP-2 FAMILY PROTEIN"/>
    <property type="match status" value="1"/>
</dbReference>
<dbReference type="InterPro" id="IPR003033">
    <property type="entry name" value="SCP2_sterol-bd_dom"/>
</dbReference>
<organism evidence="2 3">
    <name type="scientific">Pueribacillus theae</name>
    <dbReference type="NCBI Taxonomy" id="2171751"/>
    <lineage>
        <taxon>Bacteria</taxon>
        <taxon>Bacillati</taxon>
        <taxon>Bacillota</taxon>
        <taxon>Bacilli</taxon>
        <taxon>Bacillales</taxon>
        <taxon>Bacillaceae</taxon>
        <taxon>Pueribacillus</taxon>
    </lineage>
</organism>
<evidence type="ECO:0000259" key="1">
    <source>
        <dbReference type="Pfam" id="PF02036"/>
    </source>
</evidence>
<comment type="caution">
    <text evidence="2">The sequence shown here is derived from an EMBL/GenBank/DDBJ whole genome shotgun (WGS) entry which is preliminary data.</text>
</comment>
<reference evidence="2 3" key="1">
    <citation type="submission" date="2018-04" db="EMBL/GenBank/DDBJ databases">
        <title>Camelliibacillus theae gen. nov., sp. nov., isolated from Pu'er tea.</title>
        <authorList>
            <person name="Niu L."/>
        </authorList>
    </citation>
    <scope>NUCLEOTIDE SEQUENCE [LARGE SCALE GENOMIC DNA]</scope>
    <source>
        <strain evidence="2 3">T8</strain>
    </source>
</reference>
<feature type="domain" description="SCP2" evidence="1">
    <location>
        <begin position="24"/>
        <end position="111"/>
    </location>
</feature>
<evidence type="ECO:0000313" key="3">
    <source>
        <dbReference type="Proteomes" id="UP000245998"/>
    </source>
</evidence>
<dbReference type="OrthoDB" id="9804656at2"/>
<sequence length="116" mass="12331">MAGNTKPSSKAVFQMIDAALKMDPSKSEGSEGVYQFNLTGDDGGTYQMIIDENGGKAIEGTEKEPDCTLEISADDYKNMVAGTLNPTEAFMSGQLKIDGDIGLALKLQNILNSFTA</sequence>
<protein>
    <submittedName>
        <fullName evidence="2">Sterol-binding protein</fullName>
    </submittedName>
</protein>
<gene>
    <name evidence="2" type="ORF">DCC39_02610</name>
</gene>
<dbReference type="AlphaFoldDB" id="A0A2U1K672"/>
<dbReference type="InterPro" id="IPR036527">
    <property type="entry name" value="SCP2_sterol-bd_dom_sf"/>
</dbReference>
<dbReference type="SUPFAM" id="SSF55718">
    <property type="entry name" value="SCP-like"/>
    <property type="match status" value="1"/>
</dbReference>
<dbReference type="Gene3D" id="3.30.1050.10">
    <property type="entry name" value="SCP2 sterol-binding domain"/>
    <property type="match status" value="1"/>
</dbReference>
<dbReference type="Proteomes" id="UP000245998">
    <property type="component" value="Unassembled WGS sequence"/>
</dbReference>
<dbReference type="PANTHER" id="PTHR10094:SF25">
    <property type="entry name" value="SCP2 STEROL-BINDING DOMAIN-CONTAINING PROTEIN 1"/>
    <property type="match status" value="1"/>
</dbReference>